<accession>A0A7D6GAT5</accession>
<organism evidence="2">
    <name type="scientific">Micromonospora carbonacea</name>
    <dbReference type="NCBI Taxonomy" id="47853"/>
    <lineage>
        <taxon>Bacteria</taxon>
        <taxon>Bacillati</taxon>
        <taxon>Actinomycetota</taxon>
        <taxon>Actinomycetes</taxon>
        <taxon>Micromonosporales</taxon>
        <taxon>Micromonosporaceae</taxon>
        <taxon>Micromonospora</taxon>
    </lineage>
</organism>
<name>A0A7D6GAT5_9ACTN</name>
<dbReference type="GO" id="GO:0046373">
    <property type="term" value="P:L-arabinose metabolic process"/>
    <property type="evidence" value="ECO:0007669"/>
    <property type="project" value="InterPro"/>
</dbReference>
<reference evidence="2" key="1">
    <citation type="submission" date="2020-08" db="EMBL/GenBank/DDBJ databases">
        <title>A bifunctional nitrone conjugated secondary metabolite targeting the ribosome.</title>
        <authorList>
            <person name="Limbrick E.M."/>
            <person name="Graf M."/>
            <person name="Derewacz D.K."/>
            <person name="Nguyen F."/>
            <person name="Spraggins J.M."/>
            <person name="Wieland M."/>
            <person name="Ynigez-Gutierrez A.E."/>
            <person name="Reisman B.J."/>
            <person name="Zinshteyn B."/>
            <person name="McCulloch K."/>
            <person name="Iverson T.M."/>
            <person name="Green R."/>
            <person name="Wilson D.N."/>
            <person name="Bachmann B.O."/>
        </authorList>
    </citation>
    <scope>NUCLEOTIDE SEQUENCE</scope>
    <source>
        <strain evidence="2">Africana</strain>
    </source>
</reference>
<feature type="domain" description="Alpha-L-arabinofuranosidase B arabinose-binding" evidence="1">
    <location>
        <begin position="3"/>
        <end position="43"/>
    </location>
</feature>
<evidence type="ECO:0000313" key="2">
    <source>
        <dbReference type="EMBL" id="QLK01343.1"/>
    </source>
</evidence>
<sequence>MSDASAVSFRSVNHPDRYVRHFDYLLRLDPISTATGRADATFRMVA</sequence>
<dbReference type="GO" id="GO:0046556">
    <property type="term" value="F:alpha-L-arabinofuranosidase activity"/>
    <property type="evidence" value="ECO:0007669"/>
    <property type="project" value="InterPro"/>
</dbReference>
<dbReference type="Pfam" id="PF05270">
    <property type="entry name" value="AbfB"/>
    <property type="match status" value="1"/>
</dbReference>
<dbReference type="SUPFAM" id="SSF110221">
    <property type="entry name" value="AbfB domain"/>
    <property type="match status" value="1"/>
</dbReference>
<protein>
    <submittedName>
        <fullName evidence="2">AbfB domain-containing protein</fullName>
    </submittedName>
</protein>
<dbReference type="Gene3D" id="2.80.10.50">
    <property type="match status" value="1"/>
</dbReference>
<dbReference type="AlphaFoldDB" id="A0A7D6GAT5"/>
<dbReference type="InterPro" id="IPR036195">
    <property type="entry name" value="AbfB_ABD_sf"/>
</dbReference>
<gene>
    <name evidence="2" type="ORF">HZU44_11225</name>
</gene>
<dbReference type="EMBL" id="CP058905">
    <property type="protein sequence ID" value="QLK01343.1"/>
    <property type="molecule type" value="Genomic_DNA"/>
</dbReference>
<proteinExistence type="predicted"/>
<evidence type="ECO:0000259" key="1">
    <source>
        <dbReference type="Pfam" id="PF05270"/>
    </source>
</evidence>
<dbReference type="InterPro" id="IPR007934">
    <property type="entry name" value="AbfB_ABD"/>
</dbReference>